<evidence type="ECO:0000256" key="2">
    <source>
        <dbReference type="SAM" id="Phobius"/>
    </source>
</evidence>
<evidence type="ECO:0000313" key="3">
    <source>
        <dbReference type="EMBL" id="MDO7876175.1"/>
    </source>
</evidence>
<evidence type="ECO:0000313" key="4">
    <source>
        <dbReference type="Proteomes" id="UP001176429"/>
    </source>
</evidence>
<organism evidence="3 4">
    <name type="scientific">Hymenobacter aranciens</name>
    <dbReference type="NCBI Taxonomy" id="3063996"/>
    <lineage>
        <taxon>Bacteria</taxon>
        <taxon>Pseudomonadati</taxon>
        <taxon>Bacteroidota</taxon>
        <taxon>Cytophagia</taxon>
        <taxon>Cytophagales</taxon>
        <taxon>Hymenobacteraceae</taxon>
        <taxon>Hymenobacter</taxon>
    </lineage>
</organism>
<dbReference type="SUPFAM" id="SSF46565">
    <property type="entry name" value="Chaperone J-domain"/>
    <property type="match status" value="1"/>
</dbReference>
<evidence type="ECO:0000256" key="1">
    <source>
        <dbReference type="SAM" id="Coils"/>
    </source>
</evidence>
<dbReference type="RefSeq" id="WP_305007530.1">
    <property type="nucleotide sequence ID" value="NZ_JAUQSY010000010.1"/>
</dbReference>
<dbReference type="Proteomes" id="UP001176429">
    <property type="component" value="Unassembled WGS sequence"/>
</dbReference>
<reference evidence="3" key="1">
    <citation type="submission" date="2023-07" db="EMBL/GenBank/DDBJ databases">
        <authorList>
            <person name="Kim M.K."/>
        </authorList>
    </citation>
    <scope>NUCLEOTIDE SEQUENCE</scope>
    <source>
        <strain evidence="3">ASUV-10-1</strain>
    </source>
</reference>
<evidence type="ECO:0008006" key="5">
    <source>
        <dbReference type="Google" id="ProtNLM"/>
    </source>
</evidence>
<feature type="coiled-coil region" evidence="1">
    <location>
        <begin position="73"/>
        <end position="100"/>
    </location>
</feature>
<proteinExistence type="predicted"/>
<keyword evidence="2" id="KW-0472">Membrane</keyword>
<name>A0ABT9BEI4_9BACT</name>
<accession>A0ABT9BEI4</accession>
<keyword evidence="1" id="KW-0175">Coiled coil</keyword>
<dbReference type="InterPro" id="IPR036869">
    <property type="entry name" value="J_dom_sf"/>
</dbReference>
<keyword evidence="2" id="KW-0812">Transmembrane</keyword>
<sequence length="276" mass="31072">MTDYYRLLGLAPDATATEITRAIRRYTRRVPLPPGPVVQRAIRVLDSPRLREAYDAARLHTPAIYPLHLRAEVKLLRQQVADQQKQLQLQRRQLHAELDESARLRAFGGLLEDNINRLPDSRQRLWRAIALVAALMALRIVISFVGTPSSYLLRDVSEPYAPVADGQPSFFLARRAAVYEAADPMPQYQGGLLGWQRTVESHLQGCRPGVDLRPLRRDGQLRFVVDSLGRVGEVQVLNVPDSLARQCLPGIARQLRFVPGYVAARPVSVRLTLPLK</sequence>
<keyword evidence="2" id="KW-1133">Transmembrane helix</keyword>
<gene>
    <name evidence="3" type="ORF">Q5H93_15630</name>
</gene>
<feature type="transmembrane region" description="Helical" evidence="2">
    <location>
        <begin position="125"/>
        <end position="146"/>
    </location>
</feature>
<dbReference type="EMBL" id="JAUQSY010000010">
    <property type="protein sequence ID" value="MDO7876175.1"/>
    <property type="molecule type" value="Genomic_DNA"/>
</dbReference>
<comment type="caution">
    <text evidence="3">The sequence shown here is derived from an EMBL/GenBank/DDBJ whole genome shotgun (WGS) entry which is preliminary data.</text>
</comment>
<protein>
    <recommendedName>
        <fullName evidence="5">J domain-containing protein</fullName>
    </recommendedName>
</protein>
<keyword evidence="4" id="KW-1185">Reference proteome</keyword>